<comment type="subcellular location">
    <subcellularLocation>
        <location evidence="3">Cytoplasm</location>
    </subcellularLocation>
</comment>
<evidence type="ECO:0000259" key="5">
    <source>
        <dbReference type="PROSITE" id="PS50802"/>
    </source>
</evidence>
<dbReference type="GO" id="GO:0005634">
    <property type="term" value="C:nucleus"/>
    <property type="evidence" value="ECO:0007669"/>
    <property type="project" value="TreeGrafter"/>
</dbReference>
<evidence type="ECO:0000256" key="4">
    <source>
        <dbReference type="SAM" id="MobiDB-lite"/>
    </source>
</evidence>
<evidence type="ECO:0000256" key="2">
    <source>
        <dbReference type="ARBA" id="ARBA00022801"/>
    </source>
</evidence>
<proteinExistence type="predicted"/>
<keyword evidence="3" id="KW-0963">Cytoplasm</keyword>
<comment type="function">
    <text evidence="3">Hydrolase that can remove conjugated ubiquitin from proteins and may therefore play an important regulatory role at the level of protein turnover by preventing degradation.</text>
</comment>
<dbReference type="PANTHER" id="PTHR13312:SF3">
    <property type="entry name" value="OVARIAN TUMOR DOMAIN-CONTAINING DEUBIQUITINATING ENZYME 3"/>
    <property type="match status" value="1"/>
</dbReference>
<keyword evidence="2 3" id="KW-0378">Hydrolase</keyword>
<name>A0A834H2Q9_RHOSS</name>
<keyword evidence="7" id="KW-1185">Reference proteome</keyword>
<dbReference type="AlphaFoldDB" id="A0A834H2Q9"/>
<dbReference type="Gene3D" id="3.90.70.80">
    <property type="match status" value="1"/>
</dbReference>
<keyword evidence="3" id="KW-0788">Thiol protease</keyword>
<dbReference type="PROSITE" id="PS50802">
    <property type="entry name" value="OTU"/>
    <property type="match status" value="1"/>
</dbReference>
<dbReference type="GO" id="GO:0005829">
    <property type="term" value="C:cytosol"/>
    <property type="evidence" value="ECO:0007669"/>
    <property type="project" value="TreeGrafter"/>
</dbReference>
<keyword evidence="3" id="KW-0833">Ubl conjugation pathway</keyword>
<dbReference type="GO" id="GO:0004843">
    <property type="term" value="F:cysteine-type deubiquitinase activity"/>
    <property type="evidence" value="ECO:0007669"/>
    <property type="project" value="UniProtKB-UniRule"/>
</dbReference>
<accession>A0A834H2Q9</accession>
<dbReference type="InterPro" id="IPR003323">
    <property type="entry name" value="OTU_dom"/>
</dbReference>
<dbReference type="SUPFAM" id="SSF54001">
    <property type="entry name" value="Cysteine proteinases"/>
    <property type="match status" value="1"/>
</dbReference>
<dbReference type="EC" id="3.4.19.12" evidence="3"/>
<sequence>MAANPSNETLLEQLRHGLAEFEFISPPLLSISNSTPFFRNTAHRFFARIGPSPCTQTGMDTPGYQEKVVLLVRTPISDRGGGRGVFWCWSAVSGGHGRGGGSPAMKKLEHYSVQKVTGDGRCLFRALVKGMSLNKGVTLDPREERENADELRMAVKEVICDNENERFKYEEALIAITVDESLKRYCQRIGRPDFWGGESELLVLSKLCCQPITVYIPEHEHARSGQGSGFIPIAEYGTEFSKGSRKGKKPKKVRGYGREELESPKAVNSSESRPIAPQGART</sequence>
<evidence type="ECO:0000313" key="7">
    <source>
        <dbReference type="Proteomes" id="UP000626092"/>
    </source>
</evidence>
<feature type="domain" description="OTU" evidence="5">
    <location>
        <begin position="111"/>
        <end position="236"/>
    </location>
</feature>
<dbReference type="FunFam" id="3.90.70.80:FF:000019">
    <property type="entry name" value="Cysteine proteinases superfamily protein"/>
    <property type="match status" value="1"/>
</dbReference>
<dbReference type="PANTHER" id="PTHR13312">
    <property type="entry name" value="HIV-INDUCED PROTEIN-7-LIKE PROTEASE"/>
    <property type="match status" value="1"/>
</dbReference>
<dbReference type="GO" id="GO:0016579">
    <property type="term" value="P:protein deubiquitination"/>
    <property type="evidence" value="ECO:0007669"/>
    <property type="project" value="TreeGrafter"/>
</dbReference>
<evidence type="ECO:0000256" key="3">
    <source>
        <dbReference type="RuleBase" id="RU367104"/>
    </source>
</evidence>
<comment type="caution">
    <text evidence="6">The sequence shown here is derived from an EMBL/GenBank/DDBJ whole genome shotgun (WGS) entry which is preliminary data.</text>
</comment>
<gene>
    <name evidence="6" type="ORF">RHSIM_Rhsim05G0205100</name>
</gene>
<evidence type="ECO:0000256" key="1">
    <source>
        <dbReference type="ARBA" id="ARBA00000707"/>
    </source>
</evidence>
<feature type="compositionally biased region" description="Basic residues" evidence="4">
    <location>
        <begin position="243"/>
        <end position="255"/>
    </location>
</feature>
<comment type="catalytic activity">
    <reaction evidence="1 3">
        <text>Thiol-dependent hydrolysis of ester, thioester, amide, peptide and isopeptide bonds formed by the C-terminal Gly of ubiquitin (a 76-residue protein attached to proteins as an intracellular targeting signal).</text>
        <dbReference type="EC" id="3.4.19.12"/>
    </reaction>
</comment>
<dbReference type="Pfam" id="PF02338">
    <property type="entry name" value="OTU"/>
    <property type="match status" value="1"/>
</dbReference>
<reference evidence="6" key="1">
    <citation type="submission" date="2019-11" db="EMBL/GenBank/DDBJ databases">
        <authorList>
            <person name="Liu Y."/>
            <person name="Hou J."/>
            <person name="Li T.-Q."/>
            <person name="Guan C.-H."/>
            <person name="Wu X."/>
            <person name="Wu H.-Z."/>
            <person name="Ling F."/>
            <person name="Zhang R."/>
            <person name="Shi X.-G."/>
            <person name="Ren J.-P."/>
            <person name="Chen E.-F."/>
            <person name="Sun J.-M."/>
        </authorList>
    </citation>
    <scope>NUCLEOTIDE SEQUENCE</scope>
    <source>
        <strain evidence="6">Adult_tree_wgs_1</strain>
        <tissue evidence="6">Leaves</tissue>
    </source>
</reference>
<protein>
    <recommendedName>
        <fullName evidence="3">Ubiquitin thioesterase OTU</fullName>
        <ecNumber evidence="3">3.4.19.12</ecNumber>
    </recommendedName>
</protein>
<organism evidence="6 7">
    <name type="scientific">Rhododendron simsii</name>
    <name type="common">Sims's rhododendron</name>
    <dbReference type="NCBI Taxonomy" id="118357"/>
    <lineage>
        <taxon>Eukaryota</taxon>
        <taxon>Viridiplantae</taxon>
        <taxon>Streptophyta</taxon>
        <taxon>Embryophyta</taxon>
        <taxon>Tracheophyta</taxon>
        <taxon>Spermatophyta</taxon>
        <taxon>Magnoliopsida</taxon>
        <taxon>eudicotyledons</taxon>
        <taxon>Gunneridae</taxon>
        <taxon>Pentapetalae</taxon>
        <taxon>asterids</taxon>
        <taxon>Ericales</taxon>
        <taxon>Ericaceae</taxon>
        <taxon>Ericoideae</taxon>
        <taxon>Rhodoreae</taxon>
        <taxon>Rhododendron</taxon>
    </lineage>
</organism>
<dbReference type="InterPro" id="IPR038765">
    <property type="entry name" value="Papain-like_cys_pep_sf"/>
</dbReference>
<keyword evidence="3" id="KW-0645">Protease</keyword>
<dbReference type="GO" id="GO:0036503">
    <property type="term" value="P:ERAD pathway"/>
    <property type="evidence" value="ECO:0007669"/>
    <property type="project" value="TreeGrafter"/>
</dbReference>
<feature type="region of interest" description="Disordered" evidence="4">
    <location>
        <begin position="240"/>
        <end position="282"/>
    </location>
</feature>
<dbReference type="Proteomes" id="UP000626092">
    <property type="component" value="Unassembled WGS sequence"/>
</dbReference>
<dbReference type="OrthoDB" id="409956at2759"/>
<dbReference type="GO" id="GO:0030968">
    <property type="term" value="P:endoplasmic reticulum unfolded protein response"/>
    <property type="evidence" value="ECO:0007669"/>
    <property type="project" value="TreeGrafter"/>
</dbReference>
<evidence type="ECO:0000313" key="6">
    <source>
        <dbReference type="EMBL" id="KAF7144377.1"/>
    </source>
</evidence>
<dbReference type="EMBL" id="WJXA01000005">
    <property type="protein sequence ID" value="KAF7144377.1"/>
    <property type="molecule type" value="Genomic_DNA"/>
</dbReference>